<evidence type="ECO:0000256" key="1">
    <source>
        <dbReference type="HAMAP-Rule" id="MF_01861"/>
    </source>
</evidence>
<sequence>MNTRIELVEAKVEDHVLILEPAEISSGLEQSDVKAQGQMLVDSDQLAFIYILESEDEFVYASLPHQIWPHLKEALDKEYKVAMKLNGKQIELENLTEELRYLLENIKDNANYGDEMESKVVELFSLS</sequence>
<comment type="caution">
    <text evidence="2">The sequence shown here is derived from an EMBL/GenBank/DDBJ whole genome shotgun (WGS) entry which is preliminary data.</text>
</comment>
<accession>A0ABT3DP39</accession>
<gene>
    <name evidence="2" type="ORF">OIH86_24475</name>
</gene>
<proteinExistence type="inferred from homology"/>
<dbReference type="Proteomes" id="UP001526147">
    <property type="component" value="Unassembled WGS sequence"/>
</dbReference>
<dbReference type="InterPro" id="IPR020908">
    <property type="entry name" value="UPF0738"/>
</dbReference>
<evidence type="ECO:0000313" key="2">
    <source>
        <dbReference type="EMBL" id="MCV9888815.1"/>
    </source>
</evidence>
<dbReference type="RefSeq" id="WP_264144840.1">
    <property type="nucleotide sequence ID" value="NZ_JAOYEY010000051.1"/>
</dbReference>
<name>A0ABT3DP39_9BACI</name>
<organism evidence="2 3">
    <name type="scientific">Metabacillus halosaccharovorans</name>
    <dbReference type="NCBI Taxonomy" id="930124"/>
    <lineage>
        <taxon>Bacteria</taxon>
        <taxon>Bacillati</taxon>
        <taxon>Bacillota</taxon>
        <taxon>Bacilli</taxon>
        <taxon>Bacillales</taxon>
        <taxon>Bacillaceae</taxon>
        <taxon>Metabacillus</taxon>
    </lineage>
</organism>
<dbReference type="Pfam" id="PF19785">
    <property type="entry name" value="UPF0738"/>
    <property type="match status" value="1"/>
</dbReference>
<reference evidence="2 3" key="1">
    <citation type="submission" date="2022-10" db="EMBL/GenBank/DDBJ databases">
        <title>Draft genome assembly of moderately radiation resistant bacterium Metabacillus halosaccharovorans.</title>
        <authorList>
            <person name="Pal S."/>
            <person name="Gopinathan A."/>
        </authorList>
    </citation>
    <scope>NUCLEOTIDE SEQUENCE [LARGE SCALE GENOMIC DNA]</scope>
    <source>
        <strain evidence="2 3">VITHBRA001</strain>
    </source>
</reference>
<dbReference type="HAMAP" id="MF_01861">
    <property type="entry name" value="UPF0738"/>
    <property type="match status" value="1"/>
</dbReference>
<dbReference type="EMBL" id="JAOYEY010000051">
    <property type="protein sequence ID" value="MCV9888815.1"/>
    <property type="molecule type" value="Genomic_DNA"/>
</dbReference>
<keyword evidence="3" id="KW-1185">Reference proteome</keyword>
<comment type="similarity">
    <text evidence="1">Belongs to the UPF0738 family.</text>
</comment>
<protein>
    <recommendedName>
        <fullName evidence="1">UPF0738 protein OIH86_24475</fullName>
    </recommendedName>
</protein>
<evidence type="ECO:0000313" key="3">
    <source>
        <dbReference type="Proteomes" id="UP001526147"/>
    </source>
</evidence>